<dbReference type="Proteomes" id="UP000809431">
    <property type="component" value="Unassembled WGS sequence"/>
</dbReference>
<feature type="domain" description="Teneurin-like YD-shell" evidence="4">
    <location>
        <begin position="30"/>
        <end position="317"/>
    </location>
</feature>
<evidence type="ECO:0000259" key="4">
    <source>
        <dbReference type="Pfam" id="PF25023"/>
    </source>
</evidence>
<reference evidence="5 6" key="1">
    <citation type="submission" date="2021-01" db="EMBL/GenBank/DDBJ databases">
        <title>Draft Genome Sequence and Polyhydroxyalkanoate Biosynthetic Potential of Jeongeupia naejangsanensis Type Strain DSM 24253.</title>
        <authorList>
            <person name="Turrini P."/>
            <person name="Artuso I."/>
            <person name="Lugli G.A."/>
            <person name="Frangipani E."/>
            <person name="Ventura M."/>
            <person name="Visca P."/>
        </authorList>
    </citation>
    <scope>NUCLEOTIDE SEQUENCE [LARGE SCALE GENOMIC DNA]</scope>
    <source>
        <strain evidence="5 6">DSM 24253</strain>
    </source>
</reference>
<keyword evidence="6" id="KW-1185">Reference proteome</keyword>
<dbReference type="InterPro" id="IPR022385">
    <property type="entry name" value="Rhs_assc_core"/>
</dbReference>
<proteinExistence type="predicted"/>
<feature type="chain" id="PRO_5047447036" evidence="3">
    <location>
        <begin position="28"/>
        <end position="491"/>
    </location>
</feature>
<organism evidence="5 6">
    <name type="scientific">Jeongeupia naejangsanensis</name>
    <dbReference type="NCBI Taxonomy" id="613195"/>
    <lineage>
        <taxon>Bacteria</taxon>
        <taxon>Pseudomonadati</taxon>
        <taxon>Pseudomonadota</taxon>
        <taxon>Betaproteobacteria</taxon>
        <taxon>Neisseriales</taxon>
        <taxon>Chitinibacteraceae</taxon>
        <taxon>Jeongeupia</taxon>
    </lineage>
</organism>
<evidence type="ECO:0000256" key="2">
    <source>
        <dbReference type="SAM" id="MobiDB-lite"/>
    </source>
</evidence>
<evidence type="ECO:0000313" key="5">
    <source>
        <dbReference type="EMBL" id="MBM3116318.1"/>
    </source>
</evidence>
<keyword evidence="1" id="KW-0677">Repeat</keyword>
<keyword evidence="3" id="KW-0732">Signal</keyword>
<dbReference type="Gene3D" id="2.180.10.10">
    <property type="entry name" value="RHS repeat-associated core"/>
    <property type="match status" value="1"/>
</dbReference>
<name>A0ABS2BMM9_9NEIS</name>
<evidence type="ECO:0000313" key="6">
    <source>
        <dbReference type="Proteomes" id="UP000809431"/>
    </source>
</evidence>
<sequence length="491" mass="53877">MKNIARLNVLPVVALGLTLLAPVTASAVATVLDTNYRYDGNNNVTQIQDTVYPELNRTLTYDEIDSLIVANGPWGRGEIYYDGNNNIQRQKYGDWLIDYNYDAQQRLTGVQGAKTYAMQYDGWGNMTTRGDGVSFQYDAAGNLRYANKGAPSQIAYSYDGAGQRVLSVGNNLNRVEFTDQAGQLVYEQDLSTGTTREYIYLGRNKAADIETRSGAETVTYYHTDVLGSPVAATDANGNILWRTYYRPYGERMVGGDGGKNKQWFTGKPYEDQIGLSYFGARWYDPVLGRFAAIDPVPWVEGNPLYSFNSYAYASNNPFKYIDPDGREAESTAASVLGPHTGWTGVDPKAQCTACVASGPWARQMQQVWTLEADPTLAFGLVGNIGPFTKALDDLTADAVKQILKDDMTETVQKAVSLPAIVRYGKELLRGKKAPAITKDGNVIVDGNHRYIAGKVVGKMPDVKPGTVPPGKVGQIQPISNMKIDPTDWGNH</sequence>
<dbReference type="Pfam" id="PF25023">
    <property type="entry name" value="TEN_YD-shell"/>
    <property type="match status" value="1"/>
</dbReference>
<dbReference type="InterPro" id="IPR056823">
    <property type="entry name" value="TEN-like_YD-shell"/>
</dbReference>
<dbReference type="RefSeq" id="WP_203538556.1">
    <property type="nucleotide sequence ID" value="NZ_JAESND010000004.1"/>
</dbReference>
<dbReference type="InterPro" id="IPR050708">
    <property type="entry name" value="T6SS_VgrG/RHS"/>
</dbReference>
<dbReference type="PANTHER" id="PTHR32305">
    <property type="match status" value="1"/>
</dbReference>
<dbReference type="PANTHER" id="PTHR32305:SF17">
    <property type="entry name" value="TRNA NUCLEASE WAPA"/>
    <property type="match status" value="1"/>
</dbReference>
<feature type="signal peptide" evidence="3">
    <location>
        <begin position="1"/>
        <end position="27"/>
    </location>
</feature>
<evidence type="ECO:0000256" key="3">
    <source>
        <dbReference type="SAM" id="SignalP"/>
    </source>
</evidence>
<comment type="caution">
    <text evidence="5">The sequence shown here is derived from an EMBL/GenBank/DDBJ whole genome shotgun (WGS) entry which is preliminary data.</text>
</comment>
<dbReference type="NCBIfam" id="TIGR03696">
    <property type="entry name" value="Rhs_assc_core"/>
    <property type="match status" value="1"/>
</dbReference>
<accession>A0ABS2BMM9</accession>
<protein>
    <submittedName>
        <fullName evidence="5">RHS domain-containing protein</fullName>
    </submittedName>
</protein>
<gene>
    <name evidence="5" type="ORF">JMJ54_10790</name>
</gene>
<evidence type="ECO:0000256" key="1">
    <source>
        <dbReference type="ARBA" id="ARBA00022737"/>
    </source>
</evidence>
<feature type="region of interest" description="Disordered" evidence="2">
    <location>
        <begin position="467"/>
        <end position="491"/>
    </location>
</feature>
<dbReference type="EMBL" id="JAESND010000004">
    <property type="protein sequence ID" value="MBM3116318.1"/>
    <property type="molecule type" value="Genomic_DNA"/>
</dbReference>